<evidence type="ECO:0000313" key="3">
    <source>
        <dbReference type="EMBL" id="SHM32331.1"/>
    </source>
</evidence>
<dbReference type="PANTHER" id="PTHR38033">
    <property type="entry name" value="MEMBRANE PROTEIN-RELATED"/>
    <property type="match status" value="1"/>
</dbReference>
<feature type="transmembrane region" description="Helical" evidence="1">
    <location>
        <begin position="209"/>
        <end position="227"/>
    </location>
</feature>
<dbReference type="AlphaFoldDB" id="A0A1M7HUU6"/>
<dbReference type="EMBL" id="FRCX01000001">
    <property type="protein sequence ID" value="SHM32331.1"/>
    <property type="molecule type" value="Genomic_DNA"/>
</dbReference>
<protein>
    <submittedName>
        <fullName evidence="3">Type VI secretion system protein ImpK</fullName>
    </submittedName>
</protein>
<proteinExistence type="predicted"/>
<dbReference type="InterPro" id="IPR017732">
    <property type="entry name" value="T4/T6SS_DotU"/>
</dbReference>
<keyword evidence="4" id="KW-1185">Reference proteome</keyword>
<name>A0A1M7HUU6_9BURK</name>
<keyword evidence="1" id="KW-1133">Transmembrane helix</keyword>
<reference evidence="4" key="1">
    <citation type="submission" date="2016-11" db="EMBL/GenBank/DDBJ databases">
        <authorList>
            <person name="Varghese N."/>
            <person name="Submissions S."/>
        </authorList>
    </citation>
    <scope>NUCLEOTIDE SEQUENCE [LARGE SCALE GENOMIC DNA]</scope>
    <source>
        <strain evidence="4">Sac-22</strain>
    </source>
</reference>
<sequence length="260" mass="28664">MTRPVERRAIPTLMGGQRKQVQPGYGHVSTMVDLLQEGFYLLFMLRNGSEPPSESALLDTITAYLADFDGEARKLRAGGQDIDDAKYAFCAALDEIILSSQFSMRFAWERRPLQLVIFGDQLAGEHFFDRLEALRSAGSNRLAALQVFHMCLLIGFRGKYTLDASDKLAYLTARLGEEIAHMQGKSKGFAPQAERPDQIVHKLRSNTPLWAMAAVFGAIGLSVYIALDASLSSSTQTTLAAYSDLVKLAPRPAYVTITLP</sequence>
<dbReference type="NCBIfam" id="NF038228">
    <property type="entry name" value="IcmH_DotU_IVB"/>
    <property type="match status" value="1"/>
</dbReference>
<evidence type="ECO:0000256" key="1">
    <source>
        <dbReference type="SAM" id="Phobius"/>
    </source>
</evidence>
<gene>
    <name evidence="3" type="ORF">SAMN05192549_101294</name>
</gene>
<organism evidence="3 4">
    <name type="scientific">Duganella sacchari</name>
    <dbReference type="NCBI Taxonomy" id="551987"/>
    <lineage>
        <taxon>Bacteria</taxon>
        <taxon>Pseudomonadati</taxon>
        <taxon>Pseudomonadota</taxon>
        <taxon>Betaproteobacteria</taxon>
        <taxon>Burkholderiales</taxon>
        <taxon>Oxalobacteraceae</taxon>
        <taxon>Telluria group</taxon>
        <taxon>Duganella</taxon>
    </lineage>
</organism>
<feature type="domain" description="Type IV / VI secretion system DotU" evidence="2">
    <location>
        <begin position="31"/>
        <end position="228"/>
    </location>
</feature>
<evidence type="ECO:0000259" key="2">
    <source>
        <dbReference type="Pfam" id="PF09850"/>
    </source>
</evidence>
<dbReference type="Pfam" id="PF09850">
    <property type="entry name" value="DotU"/>
    <property type="match status" value="1"/>
</dbReference>
<keyword evidence="1" id="KW-0472">Membrane</keyword>
<dbReference type="Gene3D" id="1.25.40.590">
    <property type="entry name" value="Type IV / VI secretion system, DotU"/>
    <property type="match status" value="1"/>
</dbReference>
<evidence type="ECO:0000313" key="4">
    <source>
        <dbReference type="Proteomes" id="UP000184339"/>
    </source>
</evidence>
<dbReference type="InterPro" id="IPR038522">
    <property type="entry name" value="T4/T6SS_DotU_sf"/>
</dbReference>
<dbReference type="PANTHER" id="PTHR38033:SF1">
    <property type="entry name" value="DOTU FAMILY TYPE IV_VI SECRETION SYSTEM PROTEIN"/>
    <property type="match status" value="1"/>
</dbReference>
<dbReference type="STRING" id="551987.SAMN05192549_101294"/>
<dbReference type="NCBIfam" id="TIGR03349">
    <property type="entry name" value="IV_VI_DotU"/>
    <property type="match status" value="1"/>
</dbReference>
<dbReference type="RefSeq" id="WP_072780769.1">
    <property type="nucleotide sequence ID" value="NZ_FRCX01000001.1"/>
</dbReference>
<dbReference type="Proteomes" id="UP000184339">
    <property type="component" value="Unassembled WGS sequence"/>
</dbReference>
<keyword evidence="1" id="KW-0812">Transmembrane</keyword>
<dbReference type="OrthoDB" id="345640at2"/>
<accession>A0A1M7HUU6</accession>